<dbReference type="PROSITE" id="PS50075">
    <property type="entry name" value="CARRIER"/>
    <property type="match status" value="3"/>
</dbReference>
<dbReference type="InterPro" id="IPR029058">
    <property type="entry name" value="AB_hydrolase_fold"/>
</dbReference>
<evidence type="ECO:0000313" key="6">
    <source>
        <dbReference type="Proteomes" id="UP000756710"/>
    </source>
</evidence>
<dbReference type="Proteomes" id="UP000756710">
    <property type="component" value="Unassembled WGS sequence"/>
</dbReference>
<accession>A0ABS4N3M5</accession>
<dbReference type="PROSITE" id="PS00455">
    <property type="entry name" value="AMP_BINDING"/>
    <property type="match status" value="3"/>
</dbReference>
<feature type="domain" description="Carrier" evidence="4">
    <location>
        <begin position="852"/>
        <end position="927"/>
    </location>
</feature>
<dbReference type="InterPro" id="IPR000873">
    <property type="entry name" value="AMP-dep_synth/lig_dom"/>
</dbReference>
<dbReference type="Gene3D" id="2.30.38.10">
    <property type="entry name" value="Luciferase, Domain 3"/>
    <property type="match status" value="3"/>
</dbReference>
<feature type="domain" description="Carrier" evidence="4">
    <location>
        <begin position="3009"/>
        <end position="3084"/>
    </location>
</feature>
<dbReference type="SMART" id="SM00823">
    <property type="entry name" value="PKS_PP"/>
    <property type="match status" value="3"/>
</dbReference>
<evidence type="ECO:0000256" key="1">
    <source>
        <dbReference type="ARBA" id="ARBA00001957"/>
    </source>
</evidence>
<sequence>MRNHRFDPTDPPLLRFTLIRIGTDRHLLALTNHHILLDGWSYPVLLHELFELYAREGDDSHLPPVTPYRDYLTWLAARDRGAAEEGWRQALAGIEEPTLLAPAANPARSARRDRVALELPGDLTARLEGWARDHGLTLGTVIQGAWAIMLHRLTGRDDVVFGITTAGRPPELPGVESMVGLFINTVPVRITLDQDETLATLLARVQKEHVRLLDRQYTGLTEVCQLAGHPRLFDSLVVVENYPMDPGAVCPPGTGLRVTDISGHDGTHYPLGLVVFPGESLRLRLDYRADVFDRATVESVLRRLSALLEAVVMDAGRCVGGVELVSAAERGVLLGWGSGGGGTVPSGTVPGMLGERVAVVCGEAALSFEELGSRSDRLARFLVGCGVGPERLVAVAMPRSVDLVVVLLAVLKAGGAYVPVDPGFPAERVRFMVEDAGPVLVVASGEVAGRLPSLGVSVVVLDDPETEREVVGCPDGEVTDADRPAPLHPSHPAYVMYTSGSTGTPKGVVITQQALVALARDRAFDSSAHDCVLVHSPLAFDASTYELWVPLLRGGKLVLMPDGPLDTVSMAKVIAEHGVTGVFATTALFNSLADESPDFFANVQEVWTGGEAASPTAVRRVTDTCPDTAVVNAYGPTETTMIATCHRVVRGGSAAEVVPIGRGTDSTRVYVLDGGLGLVPVGVVGELYVAGVGLARGYAGRAGLTAERFVADPFGAAGERMYRTGDLVRWDAQGRLVFVGRADDQVKVRGFRIELGEVEGVVGVHPSVGQVAVVVREDRPGDRRLVAYVVPAGGGGGCDVGVVREFVRGRLPEFMVPGVWVVLDRLPVTANGKLDRRALPAPRGGGGSEYVAPRDGPEEVLCRLFAEVLGVERVGIEEGFFDLGGHSLLATRLVSRVRSELGVEVPVGMVFEAPTVAGLARRVARGAGQAGRERPELVRCDRRPERLPVSFAQGRLWFLYRLEGRSATYNIPLVVRLSGEVDGEALGWALWDVVGRHESLRTLFTEVDGVACQRVLSVEEAGRRWPGLETVTVGDRAEAERAVAEVVRHAFDLEKELPLRAVLVRESAPEPICTLALVVHHIAADGWSLGPLWQDVAGAYAVRREDRAPGWEPIAVQYADYTLWQRQVLGAADAPGSVLTDQLAYWRTHLAGIPEQLPLPTDRPRPPVASHQGRWVAFEVGPETHGELAALAREADASVFMVLQAAVAALLTRLGAGTDVPIGSPVAGRPDDALDDVVGFFVNTLVLRADTSGDPSFRTLLERVRDTVLAAYAHQELPFEQLVEALNPERTLARHPLFQVSLALQTAWDQDFALPGTTATLEWPEARTAKFDLAFMVNARQGHGGTHTGLDGVLEYAVDLFDRETAAGLAERFLRVLDAVVARPDAPISRIDILDAAERHRTLVAWNDTGQPDLPRLSFGALFEDRVRRSPDALAVECGALRLSYADLDARASQLAHHLTQRDIGPESRVALAFGRSVDMVVGALAVLKTGAAYLPVDPAYPAEWIAFVLADSAVSAVVTRSAFADSLPSAAVSTMVTDTAETMSDIRRQPTTFPAVPVPLTAAAYVIYTSGSTGRPKGVVVTHSGIAGLATAQVERFALDSSARILQLASPSFDASVMEFLMACASGGALVIPERSGVLAGEELAGMIRRCGITHALISPTVLAGMPTSELPSLRTLLVGGEACGPELVARWAPERRMVNAYGPTEATVWATAGVLEAGRHASAGGAPTIGVPVVGAQVYVLDAWLRPLPTGVAGEIYLAGAGLARGYLGRPGLTAGRFVASPFAGPGCGGGSGCGSGSGTRMYRSGDLGRWRSDGALEFVGRVDDQVKVRGFRIELGEVEGVLGAHPSVGQVAVVVREDRPGDRRLVAYVVPAEGGLGCDVGVVREFVRGRLPEFMVPGVWVVLERLPVTVNGKLDRRGLPVPEVGGSGSGGGPCTAVERALCRLFAEVLGVERVGVEEGFFDLGGHSLLATRLVSRVRSELGMELPVGAVFEDPTVAGLARRLAGGAVGQVDRDLPGLVRCDRRPERLPVSFAQSRLWFLYRLEGRSATYNIPLVVRLSGEVDGEALGWALRDVVGRHESLRTLFTEVDGVVCQRVLSVEEAGRRWPGLETTTAGGRAEAERAVAEVVRHAFDLGEELPLRAVMVRESASAGSGCTLALVMHHIAADGWSLGPLWRDVVRAYGARREGRAPGWEPLPVQYADYALWQRQVLGAADVPGSVLAEQLDYWRVKLEGVPERLPLPSDWRRPVVASHRGGTVGFVWPGWLHGGLVGVAGVEGATLFMALHAGLAGVLTRLGAGEDVVVGSVIAGRGDEALEDLVGFFVNTLVLRVDTSGRPGFRELLGRVRAVDLEAYAHQDVPFEYLVEALNPARTLAHHPLFQVMLALQNTAHSGFDLPGAQGRVEQVGADTSRMDLLISVGERHADDGAPAGLDITVEYNTDIFTERTIESVIQRWRRLLETALTDPDLPVSDIDLLETDERAALLRQGNSTAAHPSPAATTTLPALLTAQAVHTPHAPALAWGDECLTYEEVDVRANRLARYLIGRGAGPEAVVAVAVSRSLDMVIAVVAVLKSGAIYLPIDMAYPPSRIGFMLRDARPLAVVTTSRTPGDLGCDDVPRVVLDDSLTADTIAALSGSDVTDADRVHPLHPMHPAYLIYTSGSTGTPKGVAVPHAGIASLALTQADRFDVGEGSRVLQLASPGFDVSMMEVVMAVATGATLIVPPARPLVGEDLAVVLRDQRISHTVMSPTVLGSIPDGAFPDLRTLIIGIEACPGELVQRWSVGRRMVNAYGPTEATVYVTATGQLSGPDVPPIGGPVAGMRVYVVDGGLGLVPVGVVGELYVAGVGLARGYVGRAGLTAERFVSDPFGGVGERMYRTGDLVRWRSDGALEFVGRVDDQVKVRGFRIELGEVEGVLGAHPSVGQVAVVVREDRPGDRRLVAYVVPAGGGGGCDVGVVREFVRGRLPEFMVPGVWVVLERLPVTVNGKLDRRGLPVPEVGGSGWGGGPRTAVERALCRLFAEVLGVERVGVEEGFFDLGGHSLLATRLVSRVRSELGVEVSVGMVFEAPTVAGLASRLGSGDGGKGLDVLLPLRPRGSRAPLFCVHPAGGISWPYSGLLRHIDADHPVYGLQARGLSGTETPHATVEEIAADYLRQIRTVRPHGPYHLLGWSFGGIVAHAIATWLQEEGEEVALLAVLDTYPLAAVPAEESLPEAGDRDIRGMFLDVLADGAYSLDEEILTALCHSHAQHERAAKEHRPRRFHGEMDLFIATEEPTDHRTAAWRTADSWAPYVEGDIRTHDVPSTHDHLMTQRALNHIGPVVARGLARP</sequence>
<protein>
    <submittedName>
        <fullName evidence="5">Amino acid adenylation domain-containing protein</fullName>
    </submittedName>
</protein>
<dbReference type="EMBL" id="JAGGLR010000025">
    <property type="protein sequence ID" value="MBP2066597.1"/>
    <property type="molecule type" value="Genomic_DNA"/>
</dbReference>
<dbReference type="InterPro" id="IPR023213">
    <property type="entry name" value="CAT-like_dom_sf"/>
</dbReference>
<dbReference type="InterPro" id="IPR025110">
    <property type="entry name" value="AMP-bd_C"/>
</dbReference>
<evidence type="ECO:0000256" key="2">
    <source>
        <dbReference type="ARBA" id="ARBA00022450"/>
    </source>
</evidence>
<dbReference type="CDD" id="cd12117">
    <property type="entry name" value="A_NRPS_Srf_like"/>
    <property type="match status" value="1"/>
</dbReference>
<dbReference type="Pfam" id="PF13193">
    <property type="entry name" value="AMP-binding_C"/>
    <property type="match status" value="3"/>
</dbReference>
<dbReference type="InterPro" id="IPR020802">
    <property type="entry name" value="TesA-like"/>
</dbReference>
<dbReference type="InterPro" id="IPR020845">
    <property type="entry name" value="AMP-binding_CS"/>
</dbReference>
<dbReference type="SMART" id="SM00824">
    <property type="entry name" value="PKS_TE"/>
    <property type="match status" value="1"/>
</dbReference>
<dbReference type="NCBIfam" id="TIGR01733">
    <property type="entry name" value="AA-adenyl-dom"/>
    <property type="match status" value="3"/>
</dbReference>
<dbReference type="PANTHER" id="PTHR45527">
    <property type="entry name" value="NONRIBOSOMAL PEPTIDE SYNTHETASE"/>
    <property type="match status" value="1"/>
</dbReference>
<organism evidence="5 6">
    <name type="scientific">Streptomyces iranensis</name>
    <dbReference type="NCBI Taxonomy" id="576784"/>
    <lineage>
        <taxon>Bacteria</taxon>
        <taxon>Bacillati</taxon>
        <taxon>Actinomycetota</taxon>
        <taxon>Actinomycetes</taxon>
        <taxon>Kitasatosporales</taxon>
        <taxon>Streptomycetaceae</taxon>
        <taxon>Streptomyces</taxon>
        <taxon>Streptomyces violaceusniger group</taxon>
    </lineage>
</organism>
<dbReference type="InterPro" id="IPR006162">
    <property type="entry name" value="Ppantetheine_attach_site"/>
</dbReference>
<dbReference type="Gene3D" id="3.30.559.30">
    <property type="entry name" value="Nonribosomal peptide synthetase, condensation domain"/>
    <property type="match status" value="3"/>
</dbReference>
<feature type="domain" description="Carrier" evidence="4">
    <location>
        <begin position="1935"/>
        <end position="2010"/>
    </location>
</feature>
<dbReference type="Gene3D" id="3.40.50.1820">
    <property type="entry name" value="alpha/beta hydrolase"/>
    <property type="match status" value="1"/>
</dbReference>
<gene>
    <name evidence="5" type="ORF">J2Z30_007646</name>
</gene>
<evidence type="ECO:0000256" key="3">
    <source>
        <dbReference type="ARBA" id="ARBA00022553"/>
    </source>
</evidence>
<dbReference type="SUPFAM" id="SSF53474">
    <property type="entry name" value="alpha/beta-Hydrolases"/>
    <property type="match status" value="1"/>
</dbReference>
<dbReference type="InterPro" id="IPR020806">
    <property type="entry name" value="PKS_PP-bd"/>
</dbReference>
<dbReference type="SUPFAM" id="SSF52777">
    <property type="entry name" value="CoA-dependent acyltransferases"/>
    <property type="match status" value="6"/>
</dbReference>
<dbReference type="PANTHER" id="PTHR45527:SF1">
    <property type="entry name" value="FATTY ACID SYNTHASE"/>
    <property type="match status" value="1"/>
</dbReference>
<proteinExistence type="predicted"/>
<dbReference type="InterPro" id="IPR001242">
    <property type="entry name" value="Condensation_dom"/>
</dbReference>
<dbReference type="InterPro" id="IPR009081">
    <property type="entry name" value="PP-bd_ACP"/>
</dbReference>
<evidence type="ECO:0000313" key="5">
    <source>
        <dbReference type="EMBL" id="MBP2066597.1"/>
    </source>
</evidence>
<dbReference type="Gene3D" id="3.30.559.10">
    <property type="entry name" value="Chloramphenicol acetyltransferase-like domain"/>
    <property type="match status" value="3"/>
</dbReference>
<dbReference type="InterPro" id="IPR001031">
    <property type="entry name" value="Thioesterase"/>
</dbReference>
<dbReference type="Pfam" id="PF00550">
    <property type="entry name" value="PP-binding"/>
    <property type="match status" value="3"/>
</dbReference>
<comment type="caution">
    <text evidence="5">The sequence shown here is derived from an EMBL/GenBank/DDBJ whole genome shotgun (WGS) entry which is preliminary data.</text>
</comment>
<dbReference type="NCBIfam" id="NF003417">
    <property type="entry name" value="PRK04813.1"/>
    <property type="match status" value="3"/>
</dbReference>
<dbReference type="PROSITE" id="PS00012">
    <property type="entry name" value="PHOSPHOPANTETHEINE"/>
    <property type="match status" value="3"/>
</dbReference>
<name>A0ABS4N3M5_9ACTN</name>
<dbReference type="Gene3D" id="3.40.50.980">
    <property type="match status" value="6"/>
</dbReference>
<dbReference type="Pfam" id="PF00501">
    <property type="entry name" value="AMP-binding"/>
    <property type="match status" value="3"/>
</dbReference>
<keyword evidence="3" id="KW-0597">Phosphoprotein</keyword>
<dbReference type="Gene3D" id="1.10.1200.10">
    <property type="entry name" value="ACP-like"/>
    <property type="match status" value="2"/>
</dbReference>
<dbReference type="SUPFAM" id="SSF56801">
    <property type="entry name" value="Acetyl-CoA synthetase-like"/>
    <property type="match status" value="3"/>
</dbReference>
<keyword evidence="6" id="KW-1185">Reference proteome</keyword>
<dbReference type="Pfam" id="PF00975">
    <property type="entry name" value="Thioesterase"/>
    <property type="match status" value="1"/>
</dbReference>
<dbReference type="InterPro" id="IPR045851">
    <property type="entry name" value="AMP-bd_C_sf"/>
</dbReference>
<dbReference type="Gene3D" id="3.30.300.30">
    <property type="match status" value="3"/>
</dbReference>
<evidence type="ECO:0000259" key="4">
    <source>
        <dbReference type="PROSITE" id="PS50075"/>
    </source>
</evidence>
<keyword evidence="2" id="KW-0596">Phosphopantetheine</keyword>
<dbReference type="SUPFAM" id="SSF47336">
    <property type="entry name" value="ACP-like"/>
    <property type="match status" value="3"/>
</dbReference>
<dbReference type="InterPro" id="IPR036736">
    <property type="entry name" value="ACP-like_sf"/>
</dbReference>
<dbReference type="Pfam" id="PF00668">
    <property type="entry name" value="Condensation"/>
    <property type="match status" value="3"/>
</dbReference>
<dbReference type="InterPro" id="IPR010071">
    <property type="entry name" value="AA_adenyl_dom"/>
</dbReference>
<comment type="cofactor">
    <cofactor evidence="1">
        <name>pantetheine 4'-phosphate</name>
        <dbReference type="ChEBI" id="CHEBI:47942"/>
    </cofactor>
</comment>
<dbReference type="CDD" id="cd19540">
    <property type="entry name" value="LCL_NRPS-like"/>
    <property type="match status" value="2"/>
</dbReference>
<reference evidence="5 6" key="1">
    <citation type="submission" date="2021-03" db="EMBL/GenBank/DDBJ databases">
        <title>Genomic Encyclopedia of Type Strains, Phase IV (KMG-IV): sequencing the most valuable type-strain genomes for metagenomic binning, comparative biology and taxonomic classification.</title>
        <authorList>
            <person name="Goeker M."/>
        </authorList>
    </citation>
    <scope>NUCLEOTIDE SEQUENCE [LARGE SCALE GENOMIC DNA]</scope>
    <source>
        <strain evidence="5 6">DSM 41954</strain>
    </source>
</reference>